<feature type="compositionally biased region" description="Low complexity" evidence="1">
    <location>
        <begin position="24"/>
        <end position="35"/>
    </location>
</feature>
<sequence>MTTQHAAPPRQFPRRSAQDRARRANLADAAAGLADTSAPTEADVDEPGGLTADPVRGDETRADR</sequence>
<feature type="region of interest" description="Disordered" evidence="1">
    <location>
        <begin position="1"/>
        <end position="64"/>
    </location>
</feature>
<gene>
    <name evidence="2" type="ORF">SF1_480</name>
</gene>
<dbReference type="Proteomes" id="UP000201570">
    <property type="component" value="Segment"/>
</dbReference>
<proteinExistence type="predicted"/>
<dbReference type="GeneID" id="26626380"/>
<evidence type="ECO:0000313" key="2">
    <source>
        <dbReference type="EMBL" id="AKY02197.1"/>
    </source>
</evidence>
<evidence type="ECO:0000256" key="1">
    <source>
        <dbReference type="SAM" id="MobiDB-lite"/>
    </source>
</evidence>
<keyword evidence="3" id="KW-1185">Reference proteome</keyword>
<dbReference type="KEGG" id="vg:26626380"/>
<dbReference type="EMBL" id="KT221033">
    <property type="protein sequence ID" value="AKY02197.1"/>
    <property type="molecule type" value="Genomic_DNA"/>
</dbReference>
<accession>A0A0K1Y5A8</accession>
<dbReference type="RefSeq" id="YP_009199296.1">
    <property type="nucleotide sequence ID" value="NC_028807.1"/>
</dbReference>
<evidence type="ECO:0000313" key="3">
    <source>
        <dbReference type="Proteomes" id="UP000201570"/>
    </source>
</evidence>
<reference evidence="2 3" key="1">
    <citation type="submission" date="2015-06" db="EMBL/GenBank/DDBJ databases">
        <title>Complete genomic sequence analysis of Two virulent actinophages of Streptomyces flavovirens.</title>
        <authorList>
            <person name="Sharaf A."/>
            <person name="Marie E."/>
            <person name="ElBaz R."/>
            <person name="Elmaghraby I."/>
            <person name="Mercati F."/>
        </authorList>
    </citation>
    <scope>NUCLEOTIDE SEQUENCE [LARGE SCALE GENOMIC DNA]</scope>
</reference>
<organism evidence="2 3">
    <name type="scientific">Streptomyces phage SF1</name>
    <dbReference type="NCBI Taxonomy" id="1690817"/>
    <lineage>
        <taxon>Viruses</taxon>
        <taxon>Duplodnaviria</taxon>
        <taxon>Heunggongvirae</taxon>
        <taxon>Uroviricota</taxon>
        <taxon>Caudoviricetes</taxon>
        <taxon>Sfunavirus</taxon>
        <taxon>Sfunavirus SF1</taxon>
    </lineage>
</organism>
<feature type="compositionally biased region" description="Basic and acidic residues" evidence="1">
    <location>
        <begin position="55"/>
        <end position="64"/>
    </location>
</feature>
<name>A0A0K1Y5A8_9CAUD</name>
<protein>
    <submittedName>
        <fullName evidence="2">Uncharacterized protein</fullName>
    </submittedName>
</protein>